<feature type="transmembrane region" description="Helical" evidence="6">
    <location>
        <begin position="768"/>
        <end position="789"/>
    </location>
</feature>
<dbReference type="Proteomes" id="UP000011135">
    <property type="component" value="Unassembled WGS sequence"/>
</dbReference>
<dbReference type="PANTHER" id="PTHR30572:SF18">
    <property type="entry name" value="ABC-TYPE MACROLIDE FAMILY EXPORT SYSTEM PERMEASE COMPONENT 2"/>
    <property type="match status" value="1"/>
</dbReference>
<feature type="transmembrane region" description="Helical" evidence="6">
    <location>
        <begin position="734"/>
        <end position="753"/>
    </location>
</feature>
<evidence type="ECO:0000256" key="2">
    <source>
        <dbReference type="ARBA" id="ARBA00022475"/>
    </source>
</evidence>
<dbReference type="AlphaFoldDB" id="L8JQG2"/>
<feature type="transmembrane region" description="Helical" evidence="6">
    <location>
        <begin position="431"/>
        <end position="454"/>
    </location>
</feature>
<evidence type="ECO:0000256" key="6">
    <source>
        <dbReference type="SAM" id="Phobius"/>
    </source>
</evidence>
<evidence type="ECO:0008006" key="11">
    <source>
        <dbReference type="Google" id="ProtNLM"/>
    </source>
</evidence>
<evidence type="ECO:0000313" key="10">
    <source>
        <dbReference type="Proteomes" id="UP000011135"/>
    </source>
</evidence>
<evidence type="ECO:0000259" key="7">
    <source>
        <dbReference type="Pfam" id="PF02687"/>
    </source>
</evidence>
<feature type="domain" description="ABC3 transporter permease C-terminal" evidence="7">
    <location>
        <begin position="685"/>
        <end position="798"/>
    </location>
</feature>
<feature type="transmembrane region" description="Helical" evidence="6">
    <location>
        <begin position="337"/>
        <end position="364"/>
    </location>
</feature>
<dbReference type="EMBL" id="AMZN01000045">
    <property type="protein sequence ID" value="ELR71095.1"/>
    <property type="molecule type" value="Genomic_DNA"/>
</dbReference>
<feature type="transmembrane region" description="Helical" evidence="6">
    <location>
        <begin position="290"/>
        <end position="310"/>
    </location>
</feature>
<feature type="domain" description="MacB-like periplasmic core" evidence="8">
    <location>
        <begin position="20"/>
        <end position="240"/>
    </location>
</feature>
<dbReference type="InterPro" id="IPR003838">
    <property type="entry name" value="ABC3_permease_C"/>
</dbReference>
<feature type="transmembrane region" description="Helical" evidence="6">
    <location>
        <begin position="384"/>
        <end position="410"/>
    </location>
</feature>
<evidence type="ECO:0000259" key="8">
    <source>
        <dbReference type="Pfam" id="PF12704"/>
    </source>
</evidence>
<comment type="subcellular location">
    <subcellularLocation>
        <location evidence="1">Cell membrane</location>
        <topology evidence="1">Multi-pass membrane protein</topology>
    </subcellularLocation>
</comment>
<dbReference type="eggNOG" id="COG0577">
    <property type="taxonomic scope" value="Bacteria"/>
</dbReference>
<dbReference type="STRING" id="1237149.C900_03059"/>
<keyword evidence="10" id="KW-1185">Reference proteome</keyword>
<dbReference type="OrthoDB" id="5933722at2"/>
<evidence type="ECO:0000256" key="5">
    <source>
        <dbReference type="ARBA" id="ARBA00023136"/>
    </source>
</evidence>
<keyword evidence="5 6" id="KW-0472">Membrane</keyword>
<reference evidence="9 10" key="1">
    <citation type="submission" date="2012-12" db="EMBL/GenBank/DDBJ databases">
        <title>Genome assembly of Fulvivirga imtechensis AK7.</title>
        <authorList>
            <person name="Nupur N."/>
            <person name="Khatri I."/>
            <person name="Kumar R."/>
            <person name="Subramanian S."/>
            <person name="Pinnaka A."/>
        </authorList>
    </citation>
    <scope>NUCLEOTIDE SEQUENCE [LARGE SCALE GENOMIC DNA]</scope>
    <source>
        <strain evidence="9 10">AK7</strain>
    </source>
</reference>
<evidence type="ECO:0000256" key="3">
    <source>
        <dbReference type="ARBA" id="ARBA00022692"/>
    </source>
</evidence>
<keyword evidence="4 6" id="KW-1133">Transmembrane helix</keyword>
<proteinExistence type="predicted"/>
<accession>L8JQG2</accession>
<evidence type="ECO:0000256" key="1">
    <source>
        <dbReference type="ARBA" id="ARBA00004651"/>
    </source>
</evidence>
<feature type="domain" description="ABC3 transporter permease C-terminal" evidence="7">
    <location>
        <begin position="296"/>
        <end position="410"/>
    </location>
</feature>
<dbReference type="RefSeq" id="WP_009580395.1">
    <property type="nucleotide sequence ID" value="NZ_AMZN01000045.1"/>
</dbReference>
<protein>
    <recommendedName>
        <fullName evidence="11">ABC transporter permease</fullName>
    </recommendedName>
</protein>
<evidence type="ECO:0000256" key="4">
    <source>
        <dbReference type="ARBA" id="ARBA00022989"/>
    </source>
</evidence>
<dbReference type="Pfam" id="PF12704">
    <property type="entry name" value="MacB_PCD"/>
    <property type="match status" value="1"/>
</dbReference>
<dbReference type="GO" id="GO:0022857">
    <property type="term" value="F:transmembrane transporter activity"/>
    <property type="evidence" value="ECO:0007669"/>
    <property type="project" value="TreeGrafter"/>
</dbReference>
<evidence type="ECO:0000313" key="9">
    <source>
        <dbReference type="EMBL" id="ELR71095.1"/>
    </source>
</evidence>
<keyword evidence="2" id="KW-1003">Cell membrane</keyword>
<dbReference type="InterPro" id="IPR025857">
    <property type="entry name" value="MacB_PCD"/>
</dbReference>
<keyword evidence="3 6" id="KW-0812">Transmembrane</keyword>
<dbReference type="Pfam" id="PF02687">
    <property type="entry name" value="FtsX"/>
    <property type="match status" value="2"/>
</dbReference>
<name>L8JQG2_9BACT</name>
<gene>
    <name evidence="9" type="ORF">C900_03059</name>
</gene>
<dbReference type="GO" id="GO:0005886">
    <property type="term" value="C:plasma membrane"/>
    <property type="evidence" value="ECO:0007669"/>
    <property type="project" value="UniProtKB-SubCell"/>
</dbReference>
<feature type="transmembrane region" description="Helical" evidence="6">
    <location>
        <begin position="21"/>
        <end position="43"/>
    </location>
</feature>
<feature type="transmembrane region" description="Helical" evidence="6">
    <location>
        <begin position="682"/>
        <end position="706"/>
    </location>
</feature>
<dbReference type="PANTHER" id="PTHR30572">
    <property type="entry name" value="MEMBRANE COMPONENT OF TRANSPORTER-RELATED"/>
    <property type="match status" value="1"/>
</dbReference>
<sequence length="805" mass="90747">MLRNHLVFSLRLFLKDGFYSLLNIGGLALGITTGVVLLLILQYDLQYDKHHHQYERIYRYTQKLEAQGAVFDVALSAPELSTILYQELPEIEAIARIQEYSDPLVRHITTDGTVKQFREEYVVRADSAFFSVFTHKVLNGNGEKALNGANNVVLSASAAKRYFGEADALGQILMMPDSQIYEVTAVIEDLPANSHVKYDIVLSEILSRDPVGDLQLSEAYWNPEVYTYILFKEGTDPDIFYDRFPAIYDKTYRLFGNKIEGKVTPYLERLDMIHFHSTKGADYPQGDLKFVYGSVAIGAFIILLACINYVNMSTARASKRTAEMAMRKVLGLSRSRLFFAVLSEAVIISLAAMVLAVALSYYIVEMSGFTNLIQRNLDLNFINNPVLLAGLLALGLGIGIVSGIYPAIYIPSIPVTNALKGNKSIKLSGGWVRKGLIVFQFFLSLTVVICTVIMGRQVEFLRNMDPGFNRNNILVLPLPESRYVNSTEVFQNKLMSNPDIVAVTSASQLPNNVQSYQVLKVEDEARGMVQQQFCFLMVGDDFLNTLGLSLSSGRDFRRNNESDYYMSFIINETAARELGWANDAVGKRVAYFHDENWGEVIGVIKDFNHLSLHNGIEPIIMVYSKNINNIMMVRLSGNNISQTINYIESTWNEYMPSQPFEYEFLDQSLRQQYQSDQVQHRLIQILSFVCIFISVLGLIGLSAFTASQKTKEIGIRKSLGATVPQIVLLFSKEYLKLIIVALIVAIPVSNYVVTEWMKNFAYQIDIRYYYFLVPGLLIMLLALATVSILSWRTSNTNPAEALGYE</sequence>
<comment type="caution">
    <text evidence="9">The sequence shown here is derived from an EMBL/GenBank/DDBJ whole genome shotgun (WGS) entry which is preliminary data.</text>
</comment>
<dbReference type="InterPro" id="IPR050250">
    <property type="entry name" value="Macrolide_Exporter_MacB"/>
</dbReference>
<organism evidence="9 10">
    <name type="scientific">Fulvivirga imtechensis AK7</name>
    <dbReference type="NCBI Taxonomy" id="1237149"/>
    <lineage>
        <taxon>Bacteria</taxon>
        <taxon>Pseudomonadati</taxon>
        <taxon>Bacteroidota</taxon>
        <taxon>Cytophagia</taxon>
        <taxon>Cytophagales</taxon>
        <taxon>Fulvivirgaceae</taxon>
        <taxon>Fulvivirga</taxon>
    </lineage>
</organism>